<reference evidence="1" key="1">
    <citation type="submission" date="2021-06" db="EMBL/GenBank/DDBJ databases">
        <authorList>
            <person name="Kallberg Y."/>
            <person name="Tangrot J."/>
            <person name="Rosling A."/>
        </authorList>
    </citation>
    <scope>NUCLEOTIDE SEQUENCE</scope>
    <source>
        <strain evidence="1">MA453B</strain>
    </source>
</reference>
<proteinExistence type="predicted"/>
<organism evidence="1 2">
    <name type="scientific">Dentiscutata erythropus</name>
    <dbReference type="NCBI Taxonomy" id="1348616"/>
    <lineage>
        <taxon>Eukaryota</taxon>
        <taxon>Fungi</taxon>
        <taxon>Fungi incertae sedis</taxon>
        <taxon>Mucoromycota</taxon>
        <taxon>Glomeromycotina</taxon>
        <taxon>Glomeromycetes</taxon>
        <taxon>Diversisporales</taxon>
        <taxon>Gigasporaceae</taxon>
        <taxon>Dentiscutata</taxon>
    </lineage>
</organism>
<evidence type="ECO:0000313" key="2">
    <source>
        <dbReference type="Proteomes" id="UP000789405"/>
    </source>
</evidence>
<accession>A0A9N9BYE1</accession>
<gene>
    <name evidence="1" type="ORF">DERYTH_LOCUS6691</name>
</gene>
<dbReference type="EMBL" id="CAJVPY010003085">
    <property type="protein sequence ID" value="CAG8581075.1"/>
    <property type="molecule type" value="Genomic_DNA"/>
</dbReference>
<comment type="caution">
    <text evidence="1">The sequence shown here is derived from an EMBL/GenBank/DDBJ whole genome shotgun (WGS) entry which is preliminary data.</text>
</comment>
<dbReference type="AlphaFoldDB" id="A0A9N9BYE1"/>
<keyword evidence="2" id="KW-1185">Reference proteome</keyword>
<dbReference type="OrthoDB" id="2315391at2759"/>
<protein>
    <submittedName>
        <fullName evidence="1">9629_t:CDS:1</fullName>
    </submittedName>
</protein>
<sequence>MGISEMTLGKLYPGAYGEDTYLQILVALKKLRACEANEQFPNNKNLTNKSNDEPIDLESGDVVVLNDASANFADIILVRMNGVKCLLMIQCKWDYGSKEMTEKIVDNEDTKNLNKLLSEIKKMYESYELITIIFTTQPYRELQKKPGVLIISKDKFEKRFGPVFSSLATFFFIRATNPNLGDKNRLKNTLVGDESIDNVIKKRPYINEDHFYRENPKAKKQKLDFFPLDVPGTDIYAP</sequence>
<evidence type="ECO:0000313" key="1">
    <source>
        <dbReference type="EMBL" id="CAG8581075.1"/>
    </source>
</evidence>
<dbReference type="Proteomes" id="UP000789405">
    <property type="component" value="Unassembled WGS sequence"/>
</dbReference>
<name>A0A9N9BYE1_9GLOM</name>